<evidence type="ECO:0000256" key="4">
    <source>
        <dbReference type="RuleBase" id="RU363090"/>
    </source>
</evidence>
<dbReference type="GO" id="GO:0000824">
    <property type="term" value="F:inositol-1,4,5,6-tetrakisphosphate 3-kinase activity"/>
    <property type="evidence" value="ECO:0007669"/>
    <property type="project" value="TreeGrafter"/>
</dbReference>
<dbReference type="EMBL" id="KV453841">
    <property type="protein sequence ID" value="ODV92205.1"/>
    <property type="molecule type" value="Genomic_DNA"/>
</dbReference>
<dbReference type="SUPFAM" id="SSF56104">
    <property type="entry name" value="SAICAR synthase-like"/>
    <property type="match status" value="1"/>
</dbReference>
<dbReference type="GO" id="GO:0008440">
    <property type="term" value="F:inositol-1,4,5-trisphosphate 3-kinase activity"/>
    <property type="evidence" value="ECO:0007669"/>
    <property type="project" value="TreeGrafter"/>
</dbReference>
<evidence type="ECO:0000256" key="3">
    <source>
        <dbReference type="ARBA" id="ARBA00022777"/>
    </source>
</evidence>
<dbReference type="AlphaFoldDB" id="A0A1E4TKD0"/>
<proteinExistence type="inferred from homology"/>
<dbReference type="PANTHER" id="PTHR12400:SF21">
    <property type="entry name" value="KINASE"/>
    <property type="match status" value="1"/>
</dbReference>
<reference evidence="6" key="1">
    <citation type="submission" date="2016-02" db="EMBL/GenBank/DDBJ databases">
        <title>Comparative genomics of biotechnologically important yeasts.</title>
        <authorList>
            <consortium name="DOE Joint Genome Institute"/>
            <person name="Riley R."/>
            <person name="Haridas S."/>
            <person name="Wolfe K.H."/>
            <person name="Lopes M.R."/>
            <person name="Hittinger C.T."/>
            <person name="Goker M."/>
            <person name="Salamov A."/>
            <person name="Wisecaver J."/>
            <person name="Long T.M."/>
            <person name="Aerts A.L."/>
            <person name="Barry K."/>
            <person name="Choi C."/>
            <person name="Clum A."/>
            <person name="Coughlan A.Y."/>
            <person name="Deshpande S."/>
            <person name="Douglass A.P."/>
            <person name="Hanson S.J."/>
            <person name="Klenk H.-P."/>
            <person name="Labutti K."/>
            <person name="Lapidus A."/>
            <person name="Lindquist E."/>
            <person name="Lipzen A."/>
            <person name="Meier-Kolthoff J.P."/>
            <person name="Ohm R.A."/>
            <person name="Otillar R.P."/>
            <person name="Pangilinan J."/>
            <person name="Peng Y."/>
            <person name="Rokas A."/>
            <person name="Rosa C.A."/>
            <person name="Scheuner C."/>
            <person name="Sibirny A.A."/>
            <person name="Slot J.C."/>
            <person name="Stielow J.B."/>
            <person name="Sun H."/>
            <person name="Kurtzman C.P."/>
            <person name="Blackwell M."/>
            <person name="Jeffries T.W."/>
            <person name="Grigoriev I.V."/>
        </authorList>
    </citation>
    <scope>NUCLEOTIDE SEQUENCE [LARGE SCALE GENOMIC DNA]</scope>
    <source>
        <strain evidence="6">NRRL Y-17796</strain>
    </source>
</reference>
<protein>
    <recommendedName>
        <fullName evidence="4">Kinase</fullName>
        <ecNumber evidence="4">2.7.-.-</ecNumber>
    </recommendedName>
</protein>
<evidence type="ECO:0000256" key="2">
    <source>
        <dbReference type="ARBA" id="ARBA00022679"/>
    </source>
</evidence>
<dbReference type="InterPro" id="IPR005522">
    <property type="entry name" value="IPK"/>
</dbReference>
<dbReference type="Gene3D" id="3.30.470.160">
    <property type="entry name" value="Inositol polyphosphate kinase"/>
    <property type="match status" value="1"/>
</dbReference>
<keyword evidence="2 4" id="KW-0808">Transferase</keyword>
<evidence type="ECO:0000313" key="6">
    <source>
        <dbReference type="Proteomes" id="UP000095023"/>
    </source>
</evidence>
<dbReference type="PANTHER" id="PTHR12400">
    <property type="entry name" value="INOSITOL POLYPHOSPHATE KINASE"/>
    <property type="match status" value="1"/>
</dbReference>
<organism evidence="5 6">
    <name type="scientific">Tortispora caseinolytica NRRL Y-17796</name>
    <dbReference type="NCBI Taxonomy" id="767744"/>
    <lineage>
        <taxon>Eukaryota</taxon>
        <taxon>Fungi</taxon>
        <taxon>Dikarya</taxon>
        <taxon>Ascomycota</taxon>
        <taxon>Saccharomycotina</taxon>
        <taxon>Trigonopsidomycetes</taxon>
        <taxon>Trigonopsidales</taxon>
        <taxon>Trigonopsidaceae</taxon>
        <taxon>Tortispora</taxon>
    </lineage>
</organism>
<gene>
    <name evidence="5" type="ORF">CANCADRAFT_13522</name>
</gene>
<dbReference type="Proteomes" id="UP000095023">
    <property type="component" value="Unassembled WGS sequence"/>
</dbReference>
<evidence type="ECO:0000256" key="1">
    <source>
        <dbReference type="ARBA" id="ARBA00007374"/>
    </source>
</evidence>
<evidence type="ECO:0000313" key="5">
    <source>
        <dbReference type="EMBL" id="ODV92205.1"/>
    </source>
</evidence>
<dbReference type="InterPro" id="IPR038286">
    <property type="entry name" value="IPK_sf"/>
</dbReference>
<dbReference type="EC" id="2.7.-.-" evidence="4"/>
<name>A0A1E4TKD0_9ASCO</name>
<dbReference type="GO" id="GO:0046854">
    <property type="term" value="P:phosphatidylinositol phosphate biosynthetic process"/>
    <property type="evidence" value="ECO:0007669"/>
    <property type="project" value="TreeGrafter"/>
</dbReference>
<sequence>QLRPFRHRVGGHNAFFRFSRRAICKPLIQRENLFYENVEAHHSDLLPFMPKYIGVLNKPTVTERFLLFEDLTTDMKHPCVLDLKMGTRQYGVMATPAKVKSQRRKCELTTSRSLGVRICGMQVWKADTESYMYRDKYEGRKVKVGAEFKAVLREFIDNGDARVTIRRLIELLRKLRQIHDIVEGISGYRLYGSSLLLLYDGYDNESGIHLRVIDFAQCVVSQDPQLEEYPFPPSNPGKPDEGYLRGVKSLYQYFYDILETIIG</sequence>
<keyword evidence="3 4" id="KW-0418">Kinase</keyword>
<dbReference type="OrthoDB" id="2573163at2759"/>
<feature type="non-terminal residue" evidence="5">
    <location>
        <position position="1"/>
    </location>
</feature>
<keyword evidence="6" id="KW-1185">Reference proteome</keyword>
<dbReference type="Pfam" id="PF03770">
    <property type="entry name" value="IPK"/>
    <property type="match status" value="1"/>
</dbReference>
<dbReference type="GO" id="GO:0032958">
    <property type="term" value="P:inositol phosphate biosynthetic process"/>
    <property type="evidence" value="ECO:0007669"/>
    <property type="project" value="InterPro"/>
</dbReference>
<dbReference type="GO" id="GO:0005634">
    <property type="term" value="C:nucleus"/>
    <property type="evidence" value="ECO:0007669"/>
    <property type="project" value="TreeGrafter"/>
</dbReference>
<feature type="non-terminal residue" evidence="5">
    <location>
        <position position="263"/>
    </location>
</feature>
<dbReference type="GO" id="GO:0005737">
    <property type="term" value="C:cytoplasm"/>
    <property type="evidence" value="ECO:0007669"/>
    <property type="project" value="TreeGrafter"/>
</dbReference>
<accession>A0A1E4TKD0</accession>
<comment type="similarity">
    <text evidence="1 4">Belongs to the inositol phosphokinase (IPK) family.</text>
</comment>